<dbReference type="InterPro" id="IPR029044">
    <property type="entry name" value="Nucleotide-diphossugar_trans"/>
</dbReference>
<evidence type="ECO:0000256" key="2">
    <source>
        <dbReference type="ARBA" id="ARBA00004760"/>
    </source>
</evidence>
<keyword evidence="8 9" id="KW-0472">Membrane</keyword>
<sequence>MTPLLVALAGLCAFAFLVHVASIVLVIIRDRRLARRAPAPEPLPAVTILRPVRGIENHIERTLESAFLIDHKDVEILFCVASAEDPVIPVCEAIIARHPGREARILVGDDPIGINPKLNNLVKGWRTARHDHVVMADSNVLMPRDYVRQLFDAFDAGTGLVCSPPIGDAPVGFHAELECAFLNSFQGRWQLCADAVGLGFAQGKTMLWRKSELDAVGGIARLGDEVAEDAASTKLVREGGRKVRLVRRPFVQPLGRRSFLEVWNRQVRWARLRRASFPLFFLPELLAGGAAPMLAAGGLAAAGAVPVVAVPAFAFVWYGAEAGLAAVMGWPRGPRAIATWMVRDALLPVLWCAAISGSGYSWRGNDMNMRRMEMQASAPRGGLAARLRRLRPARAGDSAG</sequence>
<gene>
    <name evidence="10" type="ORF">A6302_02767</name>
</gene>
<dbReference type="SUPFAM" id="SSF53448">
    <property type="entry name" value="Nucleotide-diphospho-sugar transferases"/>
    <property type="match status" value="1"/>
</dbReference>
<comment type="caution">
    <text evidence="10">The sequence shown here is derived from an EMBL/GenBank/DDBJ whole genome shotgun (WGS) entry which is preliminary data.</text>
</comment>
<dbReference type="Gene3D" id="3.90.550.10">
    <property type="entry name" value="Spore Coat Polysaccharide Biosynthesis Protein SpsA, Chain A"/>
    <property type="match status" value="1"/>
</dbReference>
<dbReference type="InterPro" id="IPR025993">
    <property type="entry name" value="Ceramide_glucosylTrfase"/>
</dbReference>
<feature type="transmembrane region" description="Helical" evidence="9">
    <location>
        <begin position="6"/>
        <end position="28"/>
    </location>
</feature>
<organism evidence="10 11">
    <name type="scientific">Methylobrevis pamukkalensis</name>
    <dbReference type="NCBI Taxonomy" id="1439726"/>
    <lineage>
        <taxon>Bacteria</taxon>
        <taxon>Pseudomonadati</taxon>
        <taxon>Pseudomonadota</taxon>
        <taxon>Alphaproteobacteria</taxon>
        <taxon>Hyphomicrobiales</taxon>
        <taxon>Pleomorphomonadaceae</taxon>
        <taxon>Methylobrevis</taxon>
    </lineage>
</organism>
<feature type="transmembrane region" description="Helical" evidence="9">
    <location>
        <begin position="294"/>
        <end position="320"/>
    </location>
</feature>
<dbReference type="EMBL" id="MCRJ01000068">
    <property type="protein sequence ID" value="ODN69941.1"/>
    <property type="molecule type" value="Genomic_DNA"/>
</dbReference>
<evidence type="ECO:0000256" key="8">
    <source>
        <dbReference type="ARBA" id="ARBA00023136"/>
    </source>
</evidence>
<keyword evidence="7 9" id="KW-1133">Transmembrane helix</keyword>
<evidence type="ECO:0000256" key="1">
    <source>
        <dbReference type="ARBA" id="ARBA00004141"/>
    </source>
</evidence>
<comment type="pathway">
    <text evidence="2">Lipid metabolism; sphingolipid metabolism.</text>
</comment>
<dbReference type="GO" id="GO:0008120">
    <property type="term" value="F:ceramide glucosyltransferase activity"/>
    <property type="evidence" value="ECO:0007669"/>
    <property type="project" value="TreeGrafter"/>
</dbReference>
<evidence type="ECO:0000313" key="10">
    <source>
        <dbReference type="EMBL" id="ODN69941.1"/>
    </source>
</evidence>
<keyword evidence="6 9" id="KW-0812">Transmembrane</keyword>
<keyword evidence="5" id="KW-0808">Transferase</keyword>
<evidence type="ECO:0000313" key="11">
    <source>
        <dbReference type="Proteomes" id="UP000094622"/>
    </source>
</evidence>
<protein>
    <recommendedName>
        <fullName evidence="12">Ceramide glucosyltransferase</fullName>
    </recommendedName>
</protein>
<comment type="subcellular location">
    <subcellularLocation>
        <location evidence="1">Membrane</location>
        <topology evidence="1">Multi-pass membrane protein</topology>
    </subcellularLocation>
</comment>
<dbReference type="Pfam" id="PF13506">
    <property type="entry name" value="Glyco_transf_21"/>
    <property type="match status" value="1"/>
</dbReference>
<feature type="transmembrane region" description="Helical" evidence="9">
    <location>
        <begin position="340"/>
        <end position="362"/>
    </location>
</feature>
<evidence type="ECO:0000256" key="9">
    <source>
        <dbReference type="SAM" id="Phobius"/>
    </source>
</evidence>
<dbReference type="OrthoDB" id="9814255at2"/>
<evidence type="ECO:0000256" key="5">
    <source>
        <dbReference type="ARBA" id="ARBA00022679"/>
    </source>
</evidence>
<reference evidence="10 11" key="1">
    <citation type="submission" date="2016-07" db="EMBL/GenBank/DDBJ databases">
        <title>Draft Genome Sequence of Methylobrevis pamukkalensis PK2.</title>
        <authorList>
            <person name="Vasilenko O.V."/>
            <person name="Doronina N.V."/>
            <person name="Shmareva M.N."/>
            <person name="Tarlachkov S.V."/>
            <person name="Mustakhimov I."/>
            <person name="Trotsenko Y.A."/>
        </authorList>
    </citation>
    <scope>NUCLEOTIDE SEQUENCE [LARGE SCALE GENOMIC DNA]</scope>
    <source>
        <strain evidence="10 11">PK2</strain>
    </source>
</reference>
<keyword evidence="4" id="KW-0328">Glycosyltransferase</keyword>
<dbReference type="RefSeq" id="WP_069307279.1">
    <property type="nucleotide sequence ID" value="NZ_MCRJ01000068.1"/>
</dbReference>
<dbReference type="GO" id="GO:0006679">
    <property type="term" value="P:glucosylceramide biosynthetic process"/>
    <property type="evidence" value="ECO:0007669"/>
    <property type="project" value="TreeGrafter"/>
</dbReference>
<dbReference type="GO" id="GO:0016020">
    <property type="term" value="C:membrane"/>
    <property type="evidence" value="ECO:0007669"/>
    <property type="project" value="UniProtKB-SubCell"/>
</dbReference>
<proteinExistence type="predicted"/>
<evidence type="ECO:0000256" key="6">
    <source>
        <dbReference type="ARBA" id="ARBA00022692"/>
    </source>
</evidence>
<keyword evidence="11" id="KW-1185">Reference proteome</keyword>
<dbReference type="CDD" id="cd02520">
    <property type="entry name" value="Glucosylceramide_synthase"/>
    <property type="match status" value="1"/>
</dbReference>
<dbReference type="PATRIC" id="fig|1439726.3.peg.2920"/>
<evidence type="ECO:0000256" key="7">
    <source>
        <dbReference type="ARBA" id="ARBA00022989"/>
    </source>
</evidence>
<comment type="pathway">
    <text evidence="3">Sphingolipid metabolism.</text>
</comment>
<evidence type="ECO:0008006" key="12">
    <source>
        <dbReference type="Google" id="ProtNLM"/>
    </source>
</evidence>
<name>A0A1E3H323_9HYPH</name>
<evidence type="ECO:0000256" key="3">
    <source>
        <dbReference type="ARBA" id="ARBA00004991"/>
    </source>
</evidence>
<dbReference type="AlphaFoldDB" id="A0A1E3H323"/>
<dbReference type="PANTHER" id="PTHR12726">
    <property type="entry name" value="CERAMIDE GLUCOSYLTRANSFERASE"/>
    <property type="match status" value="1"/>
</dbReference>
<accession>A0A1E3H323</accession>
<evidence type="ECO:0000256" key="4">
    <source>
        <dbReference type="ARBA" id="ARBA00022676"/>
    </source>
</evidence>
<dbReference type="PANTHER" id="PTHR12726:SF0">
    <property type="entry name" value="CERAMIDE GLUCOSYLTRANSFERASE"/>
    <property type="match status" value="1"/>
</dbReference>
<dbReference type="Proteomes" id="UP000094622">
    <property type="component" value="Unassembled WGS sequence"/>
</dbReference>